<accession>H9UBI9</accession>
<keyword evidence="3" id="KW-1185">Reference proteome</keyword>
<dbReference type="PATRIC" id="fig|771875.3.peg.787"/>
<gene>
    <name evidence="2" type="ordered locus">Ferpe_0765</name>
</gene>
<name>H9UBI9_FERPD</name>
<organism evidence="2 3">
    <name type="scientific">Fervidobacterium pennivorans (strain DSM 9078 / Ven5)</name>
    <dbReference type="NCBI Taxonomy" id="771875"/>
    <lineage>
        <taxon>Bacteria</taxon>
        <taxon>Thermotogati</taxon>
        <taxon>Thermotogota</taxon>
        <taxon>Thermotogae</taxon>
        <taxon>Thermotogales</taxon>
        <taxon>Fervidobacteriaceae</taxon>
        <taxon>Fervidobacterium</taxon>
    </lineage>
</organism>
<protein>
    <recommendedName>
        <fullName evidence="4">DUF5666 domain-containing protein</fullName>
    </recommendedName>
</protein>
<dbReference type="HOGENOM" id="CLU_1243787_0_0_0"/>
<sequence>MVMRKVLPLLFVLLTSFVVFSAAQPQVESLLNTFILEKVPFEITGTVKEVVYRPGGFGYLVLTTDETEVKVPVAGKLSLVVKPDEKVTVKGSKITAFIPTSLETNGYRLVFRNRIPKDVQLTELKAKIKSIEVGRNYANIVILDENNKEYKFPANFVPFWRNLKEGDEVKISGFNRTFEIKESITVDGKTYTLPAKERLTNLSQRTILFNQRFMPRLFRHRL</sequence>
<feature type="signal peptide" evidence="1">
    <location>
        <begin position="1"/>
        <end position="21"/>
    </location>
</feature>
<dbReference type="EMBL" id="CP003260">
    <property type="protein sequence ID" value="AFG34882.1"/>
    <property type="molecule type" value="Genomic_DNA"/>
</dbReference>
<reference evidence="2" key="1">
    <citation type="submission" date="2012-03" db="EMBL/GenBank/DDBJ databases">
        <title>Complete sequence of Fervidobacterium pennivorans DSM 9078.</title>
        <authorList>
            <consortium name="US DOE Joint Genome Institute"/>
            <person name="Lucas S."/>
            <person name="Han J."/>
            <person name="Lapidus A."/>
            <person name="Cheng J.-F."/>
            <person name="Goodwin L."/>
            <person name="Pitluck S."/>
            <person name="Peters L."/>
            <person name="Ovchinnikova G."/>
            <person name="Lu M."/>
            <person name="Detter J.C."/>
            <person name="Han C."/>
            <person name="Tapia R."/>
            <person name="Land M."/>
            <person name="Hauser L."/>
            <person name="Kyrpides N."/>
            <person name="Ivanova N."/>
            <person name="Pagani I."/>
            <person name="Noll K.M."/>
            <person name="Woyke T."/>
        </authorList>
    </citation>
    <scope>NUCLEOTIDE SEQUENCE</scope>
    <source>
        <strain evidence="2">DSM 9078</strain>
    </source>
</reference>
<keyword evidence="1" id="KW-0732">Signal</keyword>
<evidence type="ECO:0000256" key="1">
    <source>
        <dbReference type="SAM" id="SignalP"/>
    </source>
</evidence>
<evidence type="ECO:0008006" key="4">
    <source>
        <dbReference type="Google" id="ProtNLM"/>
    </source>
</evidence>
<dbReference type="Proteomes" id="UP000007384">
    <property type="component" value="Chromosome"/>
</dbReference>
<dbReference type="STRING" id="771875.Ferpe_0765"/>
<evidence type="ECO:0000313" key="3">
    <source>
        <dbReference type="Proteomes" id="UP000007384"/>
    </source>
</evidence>
<dbReference type="KEGG" id="fpe:Ferpe_0765"/>
<evidence type="ECO:0000313" key="2">
    <source>
        <dbReference type="EMBL" id="AFG34882.1"/>
    </source>
</evidence>
<dbReference type="AlphaFoldDB" id="H9UBI9"/>
<proteinExistence type="predicted"/>
<feature type="chain" id="PRO_5003623307" description="DUF5666 domain-containing protein" evidence="1">
    <location>
        <begin position="22"/>
        <end position="222"/>
    </location>
</feature>